<protein>
    <submittedName>
        <fullName evidence="3">Secreted protein</fullName>
    </submittedName>
</protein>
<feature type="signal peptide" evidence="2">
    <location>
        <begin position="1"/>
        <end position="21"/>
    </location>
</feature>
<organism evidence="3 4">
    <name type="scientific">Sorangium cellulosum (strain So ce56)</name>
    <name type="common">Polyangium cellulosum (strain So ce56)</name>
    <dbReference type="NCBI Taxonomy" id="448385"/>
    <lineage>
        <taxon>Bacteria</taxon>
        <taxon>Pseudomonadati</taxon>
        <taxon>Myxococcota</taxon>
        <taxon>Polyangia</taxon>
        <taxon>Polyangiales</taxon>
        <taxon>Polyangiaceae</taxon>
        <taxon>Sorangium</taxon>
    </lineage>
</organism>
<reference evidence="3 4" key="1">
    <citation type="journal article" date="2007" name="Nat. Biotechnol.">
        <title>Complete genome sequence of the myxobacterium Sorangium cellulosum.</title>
        <authorList>
            <person name="Schneiker S."/>
            <person name="Perlova O."/>
            <person name="Kaiser O."/>
            <person name="Gerth K."/>
            <person name="Alici A."/>
            <person name="Altmeyer M.O."/>
            <person name="Bartels D."/>
            <person name="Bekel T."/>
            <person name="Beyer S."/>
            <person name="Bode E."/>
            <person name="Bode H.B."/>
            <person name="Bolten C.J."/>
            <person name="Choudhuri J.V."/>
            <person name="Doss S."/>
            <person name="Elnakady Y.A."/>
            <person name="Frank B."/>
            <person name="Gaigalat L."/>
            <person name="Goesmann A."/>
            <person name="Groeger C."/>
            <person name="Gross F."/>
            <person name="Jelsbak L."/>
            <person name="Jelsbak L."/>
            <person name="Kalinowski J."/>
            <person name="Kegler C."/>
            <person name="Knauber T."/>
            <person name="Konietzny S."/>
            <person name="Kopp M."/>
            <person name="Krause L."/>
            <person name="Krug D."/>
            <person name="Linke B."/>
            <person name="Mahmud T."/>
            <person name="Martinez-Arias R."/>
            <person name="McHardy A.C."/>
            <person name="Merai M."/>
            <person name="Meyer F."/>
            <person name="Mormann S."/>
            <person name="Munoz-Dorado J."/>
            <person name="Perez J."/>
            <person name="Pradella S."/>
            <person name="Rachid S."/>
            <person name="Raddatz G."/>
            <person name="Rosenau F."/>
            <person name="Rueckert C."/>
            <person name="Sasse F."/>
            <person name="Scharfe M."/>
            <person name="Schuster S.C."/>
            <person name="Suen G."/>
            <person name="Treuner-Lange A."/>
            <person name="Velicer G.J."/>
            <person name="Vorholter F.-J."/>
            <person name="Weissman K.J."/>
            <person name="Welch R.D."/>
            <person name="Wenzel S.C."/>
            <person name="Whitworth D.E."/>
            <person name="Wilhelm S."/>
            <person name="Wittmann C."/>
            <person name="Bloecker H."/>
            <person name="Puehler A."/>
            <person name="Mueller R."/>
        </authorList>
    </citation>
    <scope>NUCLEOTIDE SEQUENCE [LARGE SCALE GENOMIC DNA]</scope>
    <source>
        <strain evidence="4">So ce56</strain>
    </source>
</reference>
<evidence type="ECO:0000256" key="1">
    <source>
        <dbReference type="SAM" id="MobiDB-lite"/>
    </source>
</evidence>
<keyword evidence="2" id="KW-0732">Signal</keyword>
<gene>
    <name evidence="3" type="ordered locus">sce7992</name>
</gene>
<evidence type="ECO:0000313" key="3">
    <source>
        <dbReference type="EMBL" id="CAN98162.1"/>
    </source>
</evidence>
<accession>A9FGX1</accession>
<name>A9FGX1_SORC5</name>
<feature type="compositionally biased region" description="Gly residues" evidence="1">
    <location>
        <begin position="32"/>
        <end position="41"/>
    </location>
</feature>
<dbReference type="KEGG" id="scl:sce7992"/>
<dbReference type="AlphaFoldDB" id="A9FGX1"/>
<dbReference type="HOGENOM" id="CLU_1199151_0_0_7"/>
<dbReference type="EMBL" id="AM746676">
    <property type="protein sequence ID" value="CAN98162.1"/>
    <property type="molecule type" value="Genomic_DNA"/>
</dbReference>
<sequence>MRSRTSSLVFIFCLAAGAAFAACSGETTENPGGDGGSGASGSAGTTSSTTGASTTGASTSSTTAATSSGAGGDGGGATVCEQACDKADECGLPVCDALPFDCADPAAECSAQCVVGATCEQLESLEEGPADQELTDCLNECQGSEGGSAVACLSCANQNGCMDACSDDISCQLWLLCALGCMRNDPQPQCFSGCNADYVGTPTEELIDAVYACTCTDCNESCNTAVDPCNQ</sequence>
<proteinExistence type="predicted"/>
<keyword evidence="4" id="KW-1185">Reference proteome</keyword>
<evidence type="ECO:0000313" key="4">
    <source>
        <dbReference type="Proteomes" id="UP000002139"/>
    </source>
</evidence>
<feature type="compositionally biased region" description="Low complexity" evidence="1">
    <location>
        <begin position="42"/>
        <end position="68"/>
    </location>
</feature>
<dbReference type="Proteomes" id="UP000002139">
    <property type="component" value="Chromosome"/>
</dbReference>
<dbReference type="PROSITE" id="PS51257">
    <property type="entry name" value="PROKAR_LIPOPROTEIN"/>
    <property type="match status" value="1"/>
</dbReference>
<feature type="chain" id="PRO_5002737762" evidence="2">
    <location>
        <begin position="22"/>
        <end position="231"/>
    </location>
</feature>
<feature type="region of interest" description="Disordered" evidence="1">
    <location>
        <begin position="30"/>
        <end position="73"/>
    </location>
</feature>
<evidence type="ECO:0000256" key="2">
    <source>
        <dbReference type="SAM" id="SignalP"/>
    </source>
</evidence>